<organism evidence="1 2">
    <name type="scientific">Daphnia magna</name>
    <dbReference type="NCBI Taxonomy" id="35525"/>
    <lineage>
        <taxon>Eukaryota</taxon>
        <taxon>Metazoa</taxon>
        <taxon>Ecdysozoa</taxon>
        <taxon>Arthropoda</taxon>
        <taxon>Crustacea</taxon>
        <taxon>Branchiopoda</taxon>
        <taxon>Diplostraca</taxon>
        <taxon>Cladocera</taxon>
        <taxon>Anomopoda</taxon>
        <taxon>Daphniidae</taxon>
        <taxon>Daphnia</taxon>
    </lineage>
</organism>
<reference evidence="1 2" key="1">
    <citation type="journal article" date="2023" name="Nucleic Acids Res.">
        <title>The hologenome of Daphnia magna reveals possible DNA methylation and microbiome-mediated evolution of the host genome.</title>
        <authorList>
            <person name="Chaturvedi A."/>
            <person name="Li X."/>
            <person name="Dhandapani V."/>
            <person name="Marshall H."/>
            <person name="Kissane S."/>
            <person name="Cuenca-Cambronero M."/>
            <person name="Asole G."/>
            <person name="Calvet F."/>
            <person name="Ruiz-Romero M."/>
            <person name="Marangio P."/>
            <person name="Guigo R."/>
            <person name="Rago D."/>
            <person name="Mirbahai L."/>
            <person name="Eastwood N."/>
            <person name="Colbourne J.K."/>
            <person name="Zhou J."/>
            <person name="Mallon E."/>
            <person name="Orsini L."/>
        </authorList>
    </citation>
    <scope>NUCLEOTIDE SEQUENCE [LARGE SCALE GENOMIC DNA]</scope>
    <source>
        <strain evidence="1">LRV0_1</strain>
    </source>
</reference>
<proteinExistence type="predicted"/>
<sequence length="97" mass="11147">MLTSVTSNWDPFCFKGVVLTTQQMALNTRCNRLQWSSSSIIIPEFPLFPYIESLAICTSDPHVCTMDPGWVSFTLLVVLYTRPDFYHKPKLFEHTGE</sequence>
<comment type="caution">
    <text evidence="1">The sequence shown here is derived from an EMBL/GenBank/DDBJ whole genome shotgun (WGS) entry which is preliminary data.</text>
</comment>
<keyword evidence="2" id="KW-1185">Reference proteome</keyword>
<evidence type="ECO:0000313" key="2">
    <source>
        <dbReference type="Proteomes" id="UP001234178"/>
    </source>
</evidence>
<protein>
    <submittedName>
        <fullName evidence="1">Uncharacterized protein</fullName>
    </submittedName>
</protein>
<accession>A0ABR0B451</accession>
<name>A0ABR0B451_9CRUS</name>
<evidence type="ECO:0000313" key="1">
    <source>
        <dbReference type="EMBL" id="KAK4036442.1"/>
    </source>
</evidence>
<dbReference type="Proteomes" id="UP001234178">
    <property type="component" value="Unassembled WGS sequence"/>
</dbReference>
<gene>
    <name evidence="1" type="ORF">OUZ56_028497</name>
</gene>
<dbReference type="EMBL" id="JAOYFB010000040">
    <property type="protein sequence ID" value="KAK4036442.1"/>
    <property type="molecule type" value="Genomic_DNA"/>
</dbReference>